<name>A0A8H5GEB5_9AGAR</name>
<gene>
    <name evidence="2" type="ORF">D9756_000876</name>
</gene>
<keyword evidence="3" id="KW-1185">Reference proteome</keyword>
<comment type="caution">
    <text evidence="2">The sequence shown here is derived from an EMBL/GenBank/DDBJ whole genome shotgun (WGS) entry which is preliminary data.</text>
</comment>
<evidence type="ECO:0000313" key="3">
    <source>
        <dbReference type="Proteomes" id="UP000559027"/>
    </source>
</evidence>
<dbReference type="GO" id="GO:0004523">
    <property type="term" value="F:RNA-DNA hybrid ribonuclease activity"/>
    <property type="evidence" value="ECO:0007669"/>
    <property type="project" value="InterPro"/>
</dbReference>
<dbReference type="OrthoDB" id="3258143at2759"/>
<dbReference type="GO" id="GO:0003676">
    <property type="term" value="F:nucleic acid binding"/>
    <property type="evidence" value="ECO:0007669"/>
    <property type="project" value="InterPro"/>
</dbReference>
<sequence length="301" mass="32924">MGMLGNSTCSLLPLQKRLLYRSCVIPVATYGFRLWYFEGARNKALLKSLSSMQRRAALWITGAFHTSPSGGIESIAGLIPIHLHLRKLAIRSLYRVSTLPSNHVLRTLLSDHFSLNAPPHPQSLRFLTLAKKAKIKGPLIDVDSSLSHLSDSFSPFAPESKPGSHLMDIFSDSIHFHPCNRSDKHEMYKHVSTLDSVFSSSSSDCNCISVVTDASVPLVGSLQAVSTAHIYRSGWQVSHAKQASGRASSTDAELYSIRIGITKAISLQCDHIILITDCLPAAKLVVNPSIQLSQLHSIQVC</sequence>
<organism evidence="2 3">
    <name type="scientific">Leucocoprinus leucothites</name>
    <dbReference type="NCBI Taxonomy" id="201217"/>
    <lineage>
        <taxon>Eukaryota</taxon>
        <taxon>Fungi</taxon>
        <taxon>Dikarya</taxon>
        <taxon>Basidiomycota</taxon>
        <taxon>Agaricomycotina</taxon>
        <taxon>Agaricomycetes</taxon>
        <taxon>Agaricomycetidae</taxon>
        <taxon>Agaricales</taxon>
        <taxon>Agaricineae</taxon>
        <taxon>Agaricaceae</taxon>
        <taxon>Leucocoprinus</taxon>
    </lineage>
</organism>
<dbReference type="Proteomes" id="UP000559027">
    <property type="component" value="Unassembled WGS sequence"/>
</dbReference>
<feature type="domain" description="RNase H type-1" evidence="1">
    <location>
        <begin position="237"/>
        <end position="290"/>
    </location>
</feature>
<evidence type="ECO:0000259" key="1">
    <source>
        <dbReference type="Pfam" id="PF13456"/>
    </source>
</evidence>
<protein>
    <recommendedName>
        <fullName evidence="1">RNase H type-1 domain-containing protein</fullName>
    </recommendedName>
</protein>
<dbReference type="AlphaFoldDB" id="A0A8H5GEB5"/>
<evidence type="ECO:0000313" key="2">
    <source>
        <dbReference type="EMBL" id="KAF5363361.1"/>
    </source>
</evidence>
<accession>A0A8H5GEB5</accession>
<proteinExistence type="predicted"/>
<dbReference type="InterPro" id="IPR002156">
    <property type="entry name" value="RNaseH_domain"/>
</dbReference>
<reference evidence="2 3" key="1">
    <citation type="journal article" date="2020" name="ISME J.">
        <title>Uncovering the hidden diversity of litter-decomposition mechanisms in mushroom-forming fungi.</title>
        <authorList>
            <person name="Floudas D."/>
            <person name="Bentzer J."/>
            <person name="Ahren D."/>
            <person name="Johansson T."/>
            <person name="Persson P."/>
            <person name="Tunlid A."/>
        </authorList>
    </citation>
    <scope>NUCLEOTIDE SEQUENCE [LARGE SCALE GENOMIC DNA]</scope>
    <source>
        <strain evidence="2 3">CBS 146.42</strain>
    </source>
</reference>
<dbReference type="EMBL" id="JAACJO010000001">
    <property type="protein sequence ID" value="KAF5363361.1"/>
    <property type="molecule type" value="Genomic_DNA"/>
</dbReference>
<dbReference type="Pfam" id="PF13456">
    <property type="entry name" value="RVT_3"/>
    <property type="match status" value="1"/>
</dbReference>